<dbReference type="Pfam" id="PF10727">
    <property type="entry name" value="Rossmann-like"/>
    <property type="match status" value="1"/>
</dbReference>
<evidence type="ECO:0000313" key="3">
    <source>
        <dbReference type="Proteomes" id="UP001597024"/>
    </source>
</evidence>
<gene>
    <name evidence="2" type="ORF">ACFQ08_45690</name>
</gene>
<evidence type="ECO:0000313" key="2">
    <source>
        <dbReference type="EMBL" id="MFD0891893.1"/>
    </source>
</evidence>
<organism evidence="2 3">
    <name type="scientific">Streptosporangium algeriense</name>
    <dbReference type="NCBI Taxonomy" id="1682748"/>
    <lineage>
        <taxon>Bacteria</taxon>
        <taxon>Bacillati</taxon>
        <taxon>Actinomycetota</taxon>
        <taxon>Actinomycetes</taxon>
        <taxon>Streptosporangiales</taxon>
        <taxon>Streptosporangiaceae</taxon>
        <taxon>Streptosporangium</taxon>
    </lineage>
</organism>
<feature type="non-terminal residue" evidence="2">
    <location>
        <position position="32"/>
    </location>
</feature>
<evidence type="ECO:0000259" key="1">
    <source>
        <dbReference type="Pfam" id="PF10727"/>
    </source>
</evidence>
<comment type="caution">
    <text evidence="2">The sequence shown here is derived from an EMBL/GenBank/DDBJ whole genome shotgun (WGS) entry which is preliminary data.</text>
</comment>
<keyword evidence="3" id="KW-1185">Reference proteome</keyword>
<feature type="domain" description="Putative oxidoreductase/dehydrogenase Rossmann-like" evidence="1">
    <location>
        <begin position="6"/>
        <end position="32"/>
    </location>
</feature>
<accession>A0ABW3EAG7</accession>
<protein>
    <submittedName>
        <fullName evidence="2">Oxidoreductase</fullName>
    </submittedName>
</protein>
<dbReference type="EMBL" id="JBHTHX010003575">
    <property type="protein sequence ID" value="MFD0891893.1"/>
    <property type="molecule type" value="Genomic_DNA"/>
</dbReference>
<dbReference type="InterPro" id="IPR019665">
    <property type="entry name" value="OxRdtase/DH_put_Rossmann_dom"/>
</dbReference>
<sequence length="32" mass="3020">MDAVDRPARLAVGVIGAGRVGSALGAALARAG</sequence>
<name>A0ABW3EAG7_9ACTN</name>
<reference evidence="3" key="1">
    <citation type="journal article" date="2019" name="Int. J. Syst. Evol. Microbiol.">
        <title>The Global Catalogue of Microorganisms (GCM) 10K type strain sequencing project: providing services to taxonomists for standard genome sequencing and annotation.</title>
        <authorList>
            <consortium name="The Broad Institute Genomics Platform"/>
            <consortium name="The Broad Institute Genome Sequencing Center for Infectious Disease"/>
            <person name="Wu L."/>
            <person name="Ma J."/>
        </authorList>
    </citation>
    <scope>NUCLEOTIDE SEQUENCE [LARGE SCALE GENOMIC DNA]</scope>
    <source>
        <strain evidence="3">CCUG 62974</strain>
    </source>
</reference>
<proteinExistence type="predicted"/>
<dbReference type="Proteomes" id="UP001597024">
    <property type="component" value="Unassembled WGS sequence"/>
</dbReference>